<evidence type="ECO:0000256" key="2">
    <source>
        <dbReference type="ARBA" id="ARBA00022917"/>
    </source>
</evidence>
<keyword evidence="3 4" id="KW-0456">Lyase</keyword>
<dbReference type="InterPro" id="IPR036754">
    <property type="entry name" value="YbaK/aa-tRNA-synt-asso_dom_sf"/>
</dbReference>
<gene>
    <name evidence="6" type="primary">ybaK</name>
    <name evidence="6" type="ORF">EBQ10_01920</name>
    <name evidence="7" type="ORF">V3M73_08805</name>
</gene>
<evidence type="ECO:0000313" key="8">
    <source>
        <dbReference type="Proteomes" id="UP000275951"/>
    </source>
</evidence>
<dbReference type="Proteomes" id="UP001555100">
    <property type="component" value="Unassembled WGS sequence"/>
</dbReference>
<dbReference type="PANTHER" id="PTHR30411">
    <property type="entry name" value="CYTOPLASMIC PROTEIN"/>
    <property type="match status" value="1"/>
</dbReference>
<evidence type="ECO:0000256" key="1">
    <source>
        <dbReference type="ARBA" id="ARBA00009798"/>
    </source>
</evidence>
<evidence type="ECO:0000259" key="5">
    <source>
        <dbReference type="Pfam" id="PF04073"/>
    </source>
</evidence>
<dbReference type="AlphaFoldDB" id="A0A3Q9GJC1"/>
<dbReference type="InterPro" id="IPR007214">
    <property type="entry name" value="YbaK/aa-tRNA-synth-assoc-dom"/>
</dbReference>
<dbReference type="RefSeq" id="WP_039662264.1">
    <property type="nucleotide sequence ID" value="NZ_CP033902.1"/>
</dbReference>
<dbReference type="GO" id="GO:0016829">
    <property type="term" value="F:lyase activity"/>
    <property type="evidence" value="ECO:0007669"/>
    <property type="project" value="UniProtKB-KW"/>
</dbReference>
<evidence type="ECO:0000313" key="6">
    <source>
        <dbReference type="EMBL" id="AZR06170.1"/>
    </source>
</evidence>
<keyword evidence="9" id="KW-1185">Reference proteome</keyword>
<dbReference type="SUPFAM" id="SSF55826">
    <property type="entry name" value="YbaK/ProRS associated domain"/>
    <property type="match status" value="1"/>
</dbReference>
<comment type="similarity">
    <text evidence="1 4">Belongs to the prolyl-tRNA editing family. YbaK/EbsC subfamily.</text>
</comment>
<organism evidence="6 8">
    <name type="scientific">Trueperella pyogenes</name>
    <dbReference type="NCBI Taxonomy" id="1661"/>
    <lineage>
        <taxon>Bacteria</taxon>
        <taxon>Bacillati</taxon>
        <taxon>Actinomycetota</taxon>
        <taxon>Actinomycetes</taxon>
        <taxon>Actinomycetales</taxon>
        <taxon>Actinomycetaceae</taxon>
        <taxon>Trueperella</taxon>
    </lineage>
</organism>
<dbReference type="PIRSF" id="PIRSF006181">
    <property type="entry name" value="EbsC_YbaK"/>
    <property type="match status" value="1"/>
</dbReference>
<dbReference type="GO" id="GO:0006412">
    <property type="term" value="P:translation"/>
    <property type="evidence" value="ECO:0007669"/>
    <property type="project" value="UniProtKB-KW"/>
</dbReference>
<dbReference type="NCBIfam" id="TIGR00011">
    <property type="entry name" value="YbaK_EbsC"/>
    <property type="match status" value="1"/>
</dbReference>
<protein>
    <recommendedName>
        <fullName evidence="4">Cys-tRNA(Pro)/Cys-tRNA(Cys) deacylase</fullName>
        <ecNumber evidence="4">4.2.-.-</ecNumber>
    </recommendedName>
</protein>
<reference evidence="6 8" key="1">
    <citation type="submission" date="2018-11" db="EMBL/GenBank/DDBJ databases">
        <title>Multidrug-resistant genes are associated with an 42-kb island TGI1 carrying a complex class 1 integron in a Trueperella pyogenes.</title>
        <authorList>
            <person name="Dong W."/>
        </authorList>
    </citation>
    <scope>NUCLEOTIDE SEQUENCE [LARGE SCALE GENOMIC DNA]</scope>
    <source>
        <strain evidence="6 8">TP4</strain>
    </source>
</reference>
<dbReference type="InterPro" id="IPR004369">
    <property type="entry name" value="Prolyl-tRNA_editing_YbaK/EbsC"/>
</dbReference>
<evidence type="ECO:0000256" key="3">
    <source>
        <dbReference type="ARBA" id="ARBA00023239"/>
    </source>
</evidence>
<evidence type="ECO:0000313" key="9">
    <source>
        <dbReference type="Proteomes" id="UP001555100"/>
    </source>
</evidence>
<dbReference type="Proteomes" id="UP000275951">
    <property type="component" value="Chromosome"/>
</dbReference>
<dbReference type="Pfam" id="PF04073">
    <property type="entry name" value="tRNA_edit"/>
    <property type="match status" value="1"/>
</dbReference>
<keyword evidence="2 4" id="KW-0648">Protein biosynthesis</keyword>
<feature type="domain" description="YbaK/aminoacyl-tRNA synthetase-associated" evidence="5">
    <location>
        <begin position="39"/>
        <end position="151"/>
    </location>
</feature>
<dbReference type="EMBL" id="JBAGNM010000011">
    <property type="protein sequence ID" value="MEW6955115.1"/>
    <property type="molecule type" value="Genomic_DNA"/>
</dbReference>
<evidence type="ECO:0000256" key="4">
    <source>
        <dbReference type="PIRNR" id="PIRNR006181"/>
    </source>
</evidence>
<proteinExistence type="inferred from homology"/>
<dbReference type="GO" id="GO:0002161">
    <property type="term" value="F:aminoacyl-tRNA deacylase activity"/>
    <property type="evidence" value="ECO:0007669"/>
    <property type="project" value="InterPro"/>
</dbReference>
<accession>A0A3Q9GJC1</accession>
<sequence length="161" mass="17191">MAKKKGGTRALQALIDARVQYELIEYEHSAQLDGGYALDTSRVLGIEPRRIFKTLVASVDGKPVVAVVPASGKLSLKALAKAMGAKSAQMMEPARAEKLTGYVTGGISPLGQLRQLPTWIDSSCQQLETIVVSGGKRTLSVVVRPEDLARLTRARFASIGA</sequence>
<name>A0A3Q9GJC1_9ACTO</name>
<dbReference type="CDD" id="cd00002">
    <property type="entry name" value="YbaK_deacylase"/>
    <property type="match status" value="1"/>
</dbReference>
<dbReference type="EMBL" id="CP033905">
    <property type="protein sequence ID" value="AZR06170.1"/>
    <property type="molecule type" value="Genomic_DNA"/>
</dbReference>
<reference evidence="7 9" key="2">
    <citation type="submission" date="2024-01" db="EMBL/GenBank/DDBJ databases">
        <title>Genomic analysis and antimicrobial resistance profiles of Trueperella pyogenes isolated from domestic and wild animals.</title>
        <authorList>
            <person name="Magossi G."/>
            <person name="Gzyl K.E."/>
            <person name="Holman D.B."/>
            <person name="Amat S."/>
        </authorList>
    </citation>
    <scope>NUCLEOTIDE SEQUENCE [LARGE SCALE GENOMIC DNA]</scope>
    <source>
        <strain evidence="7 9">1494</strain>
    </source>
</reference>
<dbReference type="EC" id="4.2.-.-" evidence="4"/>
<dbReference type="PANTHER" id="PTHR30411:SF0">
    <property type="entry name" value="CYS-TRNA(PRO)_CYS-TRNA(CYS) DEACYLASE YBAK"/>
    <property type="match status" value="1"/>
</dbReference>
<dbReference type="Gene3D" id="3.90.960.10">
    <property type="entry name" value="YbaK/aminoacyl-tRNA synthetase-associated domain"/>
    <property type="match status" value="1"/>
</dbReference>
<evidence type="ECO:0000313" key="7">
    <source>
        <dbReference type="EMBL" id="MEW6955115.1"/>
    </source>
</evidence>